<keyword evidence="3" id="KW-1185">Reference proteome</keyword>
<keyword evidence="1" id="KW-0812">Transmembrane</keyword>
<reference evidence="2 3" key="1">
    <citation type="submission" date="2019-12" db="EMBL/GenBank/DDBJ databases">
        <title>Isolation and characterization of three novel carbon monoxide-oxidizing members of Halobacteria from salione crusts and soils.</title>
        <authorList>
            <person name="Myers M.R."/>
            <person name="King G.M."/>
        </authorList>
    </citation>
    <scope>NUCLEOTIDE SEQUENCE [LARGE SCALE GENOMIC DNA]</scope>
    <source>
        <strain evidence="2 3">WSA2</strain>
    </source>
</reference>
<comment type="caution">
    <text evidence="2">The sequence shown here is derived from an EMBL/GenBank/DDBJ whole genome shotgun (WGS) entry which is preliminary data.</text>
</comment>
<feature type="transmembrane region" description="Helical" evidence="1">
    <location>
        <begin position="174"/>
        <end position="194"/>
    </location>
</feature>
<dbReference type="AlphaFoldDB" id="A0A6B0T9W3"/>
<keyword evidence="1" id="KW-0472">Membrane</keyword>
<dbReference type="EMBL" id="WUUS01000018">
    <property type="protein sequence ID" value="MXR43339.1"/>
    <property type="molecule type" value="Genomic_DNA"/>
</dbReference>
<feature type="transmembrane region" description="Helical" evidence="1">
    <location>
        <begin position="87"/>
        <end position="107"/>
    </location>
</feature>
<feature type="transmembrane region" description="Helical" evidence="1">
    <location>
        <begin position="45"/>
        <end position="75"/>
    </location>
</feature>
<organism evidence="2 3">
    <name type="scientific">Halobaculum saliterrae</name>
    <dbReference type="NCBI Taxonomy" id="2073113"/>
    <lineage>
        <taxon>Archaea</taxon>
        <taxon>Methanobacteriati</taxon>
        <taxon>Methanobacteriota</taxon>
        <taxon>Stenosarchaea group</taxon>
        <taxon>Halobacteria</taxon>
        <taxon>Halobacteriales</taxon>
        <taxon>Haloferacaceae</taxon>
        <taxon>Halobaculum</taxon>
    </lineage>
</organism>
<feature type="transmembrane region" description="Helical" evidence="1">
    <location>
        <begin position="12"/>
        <end position="33"/>
    </location>
</feature>
<evidence type="ECO:0000313" key="2">
    <source>
        <dbReference type="EMBL" id="MXR43339.1"/>
    </source>
</evidence>
<gene>
    <name evidence="2" type="ORF">GRX01_18630</name>
</gene>
<proteinExistence type="predicted"/>
<accession>A0A6B0T9W3</accession>
<keyword evidence="1" id="KW-1133">Transmembrane helix</keyword>
<evidence type="ECO:0000256" key="1">
    <source>
        <dbReference type="SAM" id="Phobius"/>
    </source>
</evidence>
<dbReference type="RefSeq" id="WP_159671356.1">
    <property type="nucleotide sequence ID" value="NZ_WUUS01000018.1"/>
</dbReference>
<dbReference type="Proteomes" id="UP000437065">
    <property type="component" value="Unassembled WGS sequence"/>
</dbReference>
<name>A0A6B0T9W3_9EURY</name>
<dbReference type="OrthoDB" id="387576at2157"/>
<sequence>MALHHELNGRRALGAALGSGSLVALALVAFGWLRLSLTGRALPGPVGIVAAVAIETVVAAATFAPFLLAVVCVVARPSPRVVAGGAALVYGVGLVTTLGGALVSGFPGSIGPVVLAVPLPTVASLLAIAVAVWIARHGGYDRLAAAAEGADQHPLFANVTGHSLGPGLSVQRGLVAAGAGAIVGAGGLVAASGIGDLLRAAARSGAGGSISVTVSGVWVRNVGIPASQFPVEWLFEASFLLAVAFVTGSRVRPRDLAKGIAVIVGVQSTTEALPALLRSARPFDLWDPTGPLLTPVGDVFLVVGVAAAVRLALHRGGGARTRVEEPAGE</sequence>
<feature type="transmembrane region" description="Helical" evidence="1">
    <location>
        <begin position="292"/>
        <end position="313"/>
    </location>
</feature>
<protein>
    <submittedName>
        <fullName evidence="2">Uncharacterized protein</fullName>
    </submittedName>
</protein>
<evidence type="ECO:0000313" key="3">
    <source>
        <dbReference type="Proteomes" id="UP000437065"/>
    </source>
</evidence>
<feature type="transmembrane region" description="Helical" evidence="1">
    <location>
        <begin position="113"/>
        <end position="135"/>
    </location>
</feature>